<dbReference type="EMBL" id="DMND01000132">
    <property type="protein sequence ID" value="HAN27985.1"/>
    <property type="molecule type" value="Genomic_DNA"/>
</dbReference>
<proteinExistence type="predicted"/>
<dbReference type="Proteomes" id="UP000259273">
    <property type="component" value="Unassembled WGS sequence"/>
</dbReference>
<comment type="caution">
    <text evidence="1">The sequence shown here is derived from an EMBL/GenBank/DDBJ whole genome shotgun (WGS) entry which is preliminary data.</text>
</comment>
<feature type="non-terminal residue" evidence="1">
    <location>
        <position position="30"/>
    </location>
</feature>
<protein>
    <submittedName>
        <fullName evidence="1">Flagellar protein FliS</fullName>
    </submittedName>
</protein>
<dbReference type="AlphaFoldDB" id="A0A3C1KMT4"/>
<keyword evidence="1" id="KW-0282">Flagellum</keyword>
<keyword evidence="1" id="KW-0966">Cell projection</keyword>
<evidence type="ECO:0000313" key="2">
    <source>
        <dbReference type="Proteomes" id="UP000259273"/>
    </source>
</evidence>
<organism evidence="1 2">
    <name type="scientific">Haliea salexigens</name>
    <dbReference type="NCBI Taxonomy" id="287487"/>
    <lineage>
        <taxon>Bacteria</taxon>
        <taxon>Pseudomonadati</taxon>
        <taxon>Pseudomonadota</taxon>
        <taxon>Gammaproteobacteria</taxon>
        <taxon>Cellvibrionales</taxon>
        <taxon>Halieaceae</taxon>
        <taxon>Haliea</taxon>
    </lineage>
</organism>
<gene>
    <name evidence="1" type="ORF">DCP75_09770</name>
</gene>
<sequence>MNSRQALNAYSKVGVQSGVTDASPHQLISM</sequence>
<reference evidence="1 2" key="1">
    <citation type="journal article" date="2018" name="Nat. Biotechnol.">
        <title>A standardized bacterial taxonomy based on genome phylogeny substantially revises the tree of life.</title>
        <authorList>
            <person name="Parks D.H."/>
            <person name="Chuvochina M."/>
            <person name="Waite D.W."/>
            <person name="Rinke C."/>
            <person name="Skarshewski A."/>
            <person name="Chaumeil P.A."/>
            <person name="Hugenholtz P."/>
        </authorList>
    </citation>
    <scope>NUCLEOTIDE SEQUENCE [LARGE SCALE GENOMIC DNA]</scope>
    <source>
        <strain evidence="1">UBA9158</strain>
    </source>
</reference>
<name>A0A3C1KMT4_9GAMM</name>
<accession>A0A3C1KMT4</accession>
<evidence type="ECO:0000313" key="1">
    <source>
        <dbReference type="EMBL" id="HAN27985.1"/>
    </source>
</evidence>
<keyword evidence="1" id="KW-0969">Cilium</keyword>